<dbReference type="Pfam" id="PF18920">
    <property type="entry name" value="DUF5671"/>
    <property type="match status" value="1"/>
</dbReference>
<sequence length="334" mass="38352">MSEQVKKQSLSPKFFFLSLGVLVSLIVSVVSAISLFFETLKKVMPDVLNAAYYYGYDSYSYDKMRVMLATLIIAFPLYLILSYFWKKVVKKGVEGWNIVIFKWMIYLILFLAIVVFAVDLITLVNNFVSGELTARFLWKVLATALIAGLAWVYYYSILRDFKKEKNKKILFTSLFALAVILFLGSIFFGFKVMGSPATQRALRLDSRRVNDLQSVQWQVINYWQQKSVMPQKLEDLKDPLSYSTLPVDPEFEKGKTYEYNFKEGLTFELCADFSAPMPKGWVEDGGGKVMPMFADKMATSVAYPGSSNESWDHEAGKTCFERTIDPEIYKPYEK</sequence>
<proteinExistence type="predicted"/>
<accession>A0A644V8X5</accession>
<feature type="transmembrane region" description="Helical" evidence="1">
    <location>
        <begin position="14"/>
        <end position="37"/>
    </location>
</feature>
<name>A0A644V8X5_9ZZZZ</name>
<gene>
    <name evidence="3" type="ORF">SDC9_33242</name>
</gene>
<keyword evidence="1" id="KW-1133">Transmembrane helix</keyword>
<feature type="domain" description="DUF5671" evidence="2">
    <location>
        <begin position="15"/>
        <end position="151"/>
    </location>
</feature>
<dbReference type="AlphaFoldDB" id="A0A644V8X5"/>
<dbReference type="EMBL" id="VSSQ01000235">
    <property type="protein sequence ID" value="MPL87243.1"/>
    <property type="molecule type" value="Genomic_DNA"/>
</dbReference>
<evidence type="ECO:0000313" key="3">
    <source>
        <dbReference type="EMBL" id="MPL87243.1"/>
    </source>
</evidence>
<dbReference type="InterPro" id="IPR043728">
    <property type="entry name" value="DUF5671"/>
</dbReference>
<feature type="transmembrane region" description="Helical" evidence="1">
    <location>
        <begin position="136"/>
        <end position="157"/>
    </location>
</feature>
<keyword evidence="1" id="KW-0472">Membrane</keyword>
<evidence type="ECO:0000256" key="1">
    <source>
        <dbReference type="SAM" id="Phobius"/>
    </source>
</evidence>
<feature type="transmembrane region" description="Helical" evidence="1">
    <location>
        <begin position="169"/>
        <end position="190"/>
    </location>
</feature>
<protein>
    <recommendedName>
        <fullName evidence="2">DUF5671 domain-containing protein</fullName>
    </recommendedName>
</protein>
<keyword evidence="1" id="KW-0812">Transmembrane</keyword>
<organism evidence="3">
    <name type="scientific">bioreactor metagenome</name>
    <dbReference type="NCBI Taxonomy" id="1076179"/>
    <lineage>
        <taxon>unclassified sequences</taxon>
        <taxon>metagenomes</taxon>
        <taxon>ecological metagenomes</taxon>
    </lineage>
</organism>
<comment type="caution">
    <text evidence="3">The sequence shown here is derived from an EMBL/GenBank/DDBJ whole genome shotgun (WGS) entry which is preliminary data.</text>
</comment>
<feature type="transmembrane region" description="Helical" evidence="1">
    <location>
        <begin position="105"/>
        <end position="124"/>
    </location>
</feature>
<feature type="transmembrane region" description="Helical" evidence="1">
    <location>
        <begin position="66"/>
        <end position="85"/>
    </location>
</feature>
<reference evidence="3" key="1">
    <citation type="submission" date="2019-08" db="EMBL/GenBank/DDBJ databases">
        <authorList>
            <person name="Kucharzyk K."/>
            <person name="Murdoch R.W."/>
            <person name="Higgins S."/>
            <person name="Loffler F."/>
        </authorList>
    </citation>
    <scope>NUCLEOTIDE SEQUENCE</scope>
</reference>
<evidence type="ECO:0000259" key="2">
    <source>
        <dbReference type="Pfam" id="PF18920"/>
    </source>
</evidence>